<organism evidence="1 2">
    <name type="scientific">Melastoma candidum</name>
    <dbReference type="NCBI Taxonomy" id="119954"/>
    <lineage>
        <taxon>Eukaryota</taxon>
        <taxon>Viridiplantae</taxon>
        <taxon>Streptophyta</taxon>
        <taxon>Embryophyta</taxon>
        <taxon>Tracheophyta</taxon>
        <taxon>Spermatophyta</taxon>
        <taxon>Magnoliopsida</taxon>
        <taxon>eudicotyledons</taxon>
        <taxon>Gunneridae</taxon>
        <taxon>Pentapetalae</taxon>
        <taxon>rosids</taxon>
        <taxon>malvids</taxon>
        <taxon>Myrtales</taxon>
        <taxon>Melastomataceae</taxon>
        <taxon>Melastomatoideae</taxon>
        <taxon>Melastomateae</taxon>
        <taxon>Melastoma</taxon>
    </lineage>
</organism>
<dbReference type="EMBL" id="CM042891">
    <property type="protein sequence ID" value="KAI4304598.1"/>
    <property type="molecule type" value="Genomic_DNA"/>
</dbReference>
<proteinExistence type="predicted"/>
<reference evidence="2" key="1">
    <citation type="journal article" date="2023" name="Front. Plant Sci.">
        <title>Chromosomal-level genome assembly of Melastoma candidum provides insights into trichome evolution.</title>
        <authorList>
            <person name="Zhong Y."/>
            <person name="Wu W."/>
            <person name="Sun C."/>
            <person name="Zou P."/>
            <person name="Liu Y."/>
            <person name="Dai S."/>
            <person name="Zhou R."/>
        </authorList>
    </citation>
    <scope>NUCLEOTIDE SEQUENCE [LARGE SCALE GENOMIC DNA]</scope>
</reference>
<name>A0ACB9L5C6_9MYRT</name>
<keyword evidence="2" id="KW-1185">Reference proteome</keyword>
<accession>A0ACB9L5C6</accession>
<sequence length="81" mass="9064">MKETMDDIDLWILGRGRGMNPTLLMRLKFWRDNYESGLAGDWVSSPDFGGVGSVLVVQQQVMREQGMAAKGCLDGLTQRVM</sequence>
<evidence type="ECO:0000313" key="2">
    <source>
        <dbReference type="Proteomes" id="UP001057402"/>
    </source>
</evidence>
<protein>
    <submittedName>
        <fullName evidence="1">Uncharacterized protein</fullName>
    </submittedName>
</protein>
<comment type="caution">
    <text evidence="1">The sequence shown here is derived from an EMBL/GenBank/DDBJ whole genome shotgun (WGS) entry which is preliminary data.</text>
</comment>
<evidence type="ECO:0000313" key="1">
    <source>
        <dbReference type="EMBL" id="KAI4304598.1"/>
    </source>
</evidence>
<gene>
    <name evidence="1" type="ORF">MLD38_040083</name>
</gene>
<dbReference type="Proteomes" id="UP001057402">
    <property type="component" value="Chromosome 12"/>
</dbReference>